<evidence type="ECO:0000256" key="5">
    <source>
        <dbReference type="ARBA" id="ARBA00022989"/>
    </source>
</evidence>
<keyword evidence="6 9" id="KW-0472">Membrane</keyword>
<dbReference type="WBParaSite" id="L893_g4186.t1">
    <property type="protein sequence ID" value="L893_g4186.t1"/>
    <property type="gene ID" value="L893_g4186"/>
</dbReference>
<evidence type="ECO:0000256" key="9">
    <source>
        <dbReference type="SAM" id="Phobius"/>
    </source>
</evidence>
<dbReference type="GO" id="GO:0006897">
    <property type="term" value="P:endocytosis"/>
    <property type="evidence" value="ECO:0007669"/>
    <property type="project" value="TreeGrafter"/>
</dbReference>
<comment type="similarity">
    <text evidence="2">Belongs to the patched family.</text>
</comment>
<keyword evidence="10" id="KW-1185">Reference proteome</keyword>
<feature type="region of interest" description="Disordered" evidence="8">
    <location>
        <begin position="327"/>
        <end position="346"/>
    </location>
</feature>
<dbReference type="SUPFAM" id="SSF82866">
    <property type="entry name" value="Multidrug efflux transporter AcrB transmembrane domain"/>
    <property type="match status" value="1"/>
</dbReference>
<accession>A0A1I8ACH0</accession>
<dbReference type="GO" id="GO:0022857">
    <property type="term" value="F:transmembrane transporter activity"/>
    <property type="evidence" value="ECO:0007669"/>
    <property type="project" value="InterPro"/>
</dbReference>
<evidence type="ECO:0000256" key="2">
    <source>
        <dbReference type="ARBA" id="ARBA00005585"/>
    </source>
</evidence>
<evidence type="ECO:0000256" key="1">
    <source>
        <dbReference type="ARBA" id="ARBA00004651"/>
    </source>
</evidence>
<feature type="transmembrane region" description="Helical" evidence="9">
    <location>
        <begin position="265"/>
        <end position="286"/>
    </location>
</feature>
<evidence type="ECO:0000256" key="6">
    <source>
        <dbReference type="ARBA" id="ARBA00023136"/>
    </source>
</evidence>
<dbReference type="FunFam" id="1.20.1640.10:FF:000013">
    <property type="entry name" value="PaTched Related family"/>
    <property type="match status" value="1"/>
</dbReference>
<dbReference type="InterPro" id="IPR001036">
    <property type="entry name" value="Acrflvin-R"/>
</dbReference>
<feature type="transmembrane region" description="Helical" evidence="9">
    <location>
        <begin position="240"/>
        <end position="260"/>
    </location>
</feature>
<keyword evidence="5 9" id="KW-1133">Transmembrane helix</keyword>
<dbReference type="PANTHER" id="PTHR10796">
    <property type="entry name" value="PATCHED-RELATED"/>
    <property type="match status" value="1"/>
</dbReference>
<keyword evidence="3" id="KW-1003">Cell membrane</keyword>
<feature type="transmembrane region" description="Helical" evidence="9">
    <location>
        <begin position="391"/>
        <end position="413"/>
    </location>
</feature>
<dbReference type="InterPro" id="IPR051697">
    <property type="entry name" value="Patched_domain-protein"/>
</dbReference>
<reference evidence="11" key="1">
    <citation type="submission" date="2016-11" db="UniProtKB">
        <authorList>
            <consortium name="WormBaseParasite"/>
        </authorList>
    </citation>
    <scope>IDENTIFICATION</scope>
</reference>
<keyword evidence="7" id="KW-0325">Glycoprotein</keyword>
<evidence type="ECO:0000256" key="7">
    <source>
        <dbReference type="ARBA" id="ARBA00023180"/>
    </source>
</evidence>
<proteinExistence type="inferred from homology"/>
<comment type="subcellular location">
    <subcellularLocation>
        <location evidence="1">Cell membrane</location>
        <topology evidence="1">Multi-pass membrane protein</topology>
    </subcellularLocation>
</comment>
<dbReference type="Pfam" id="PF00873">
    <property type="entry name" value="ACR_tran"/>
    <property type="match status" value="1"/>
</dbReference>
<keyword evidence="4 9" id="KW-0812">Transmembrane</keyword>
<dbReference type="GO" id="GO:0030659">
    <property type="term" value="C:cytoplasmic vesicle membrane"/>
    <property type="evidence" value="ECO:0007669"/>
    <property type="project" value="TreeGrafter"/>
</dbReference>
<evidence type="ECO:0000256" key="8">
    <source>
        <dbReference type="SAM" id="MobiDB-lite"/>
    </source>
</evidence>
<evidence type="ECO:0000256" key="3">
    <source>
        <dbReference type="ARBA" id="ARBA00022475"/>
    </source>
</evidence>
<dbReference type="GO" id="GO:0005886">
    <property type="term" value="C:plasma membrane"/>
    <property type="evidence" value="ECO:0007669"/>
    <property type="project" value="UniProtKB-SubCell"/>
</dbReference>
<evidence type="ECO:0000313" key="10">
    <source>
        <dbReference type="Proteomes" id="UP000095287"/>
    </source>
</evidence>
<dbReference type="AlphaFoldDB" id="A0A1I8ACH0"/>
<feature type="transmembrane region" description="Helical" evidence="9">
    <location>
        <begin position="358"/>
        <end position="385"/>
    </location>
</feature>
<dbReference type="PANTHER" id="PTHR10796:SF103">
    <property type="entry name" value="SSD DOMAIN-CONTAINING PROTEIN"/>
    <property type="match status" value="1"/>
</dbReference>
<sequence>MAIANSAEFASDEKKSERRGALLYFVDWLHTGPVRIFILTLFVLHITASTYLCTQVNTDFDMENLYLKRSPLTQISRKMQKFVLEESFVVNFALDSMPSFEDPAVRERFSLMIHDLENIPIYGMGDKGTTLWTKEYELAISFWGEDDTLWKPDELFKNYKEYGLDRKFITTRKDDQQNEIIDGFFWWITYHNMHSFLDVQKMMDKRRAILAKYSHEFNVSSHHPLEKVPTESAASAPENFIQTAVSAIILMSCLVFLFVLDINAIVSVVMSIISICSGTVGYLHLWGVHLDAVSLISMLMSIGFSVDYSAHICYHFFTHVKEDDEESSGADVEQSQDQKSPKNDRSSRARLEDTFKGVGWPVIQSGLSTVLGMIPLVLVQAYVVAVFWKTIILVTLLGMFHALFLLPVLFLSIEDVYRYFKSLYSKNR</sequence>
<organism evidence="10 11">
    <name type="scientific">Steinernema glaseri</name>
    <dbReference type="NCBI Taxonomy" id="37863"/>
    <lineage>
        <taxon>Eukaryota</taxon>
        <taxon>Metazoa</taxon>
        <taxon>Ecdysozoa</taxon>
        <taxon>Nematoda</taxon>
        <taxon>Chromadorea</taxon>
        <taxon>Rhabditida</taxon>
        <taxon>Tylenchina</taxon>
        <taxon>Panagrolaimomorpha</taxon>
        <taxon>Strongyloidoidea</taxon>
        <taxon>Steinernematidae</taxon>
        <taxon>Steinernema</taxon>
    </lineage>
</organism>
<protein>
    <submittedName>
        <fullName evidence="11">SSD domain-containing protein</fullName>
    </submittedName>
</protein>
<evidence type="ECO:0000313" key="11">
    <source>
        <dbReference type="WBParaSite" id="L893_g4186.t1"/>
    </source>
</evidence>
<dbReference type="GO" id="GO:0018996">
    <property type="term" value="P:molting cycle, collagen and cuticulin-based cuticle"/>
    <property type="evidence" value="ECO:0007669"/>
    <property type="project" value="TreeGrafter"/>
</dbReference>
<name>A0A1I8ACH0_9BILA</name>
<dbReference type="Gene3D" id="1.20.1640.10">
    <property type="entry name" value="Multidrug efflux transporter AcrB transmembrane domain"/>
    <property type="match status" value="1"/>
</dbReference>
<dbReference type="Proteomes" id="UP000095287">
    <property type="component" value="Unplaced"/>
</dbReference>
<evidence type="ECO:0000256" key="4">
    <source>
        <dbReference type="ARBA" id="ARBA00022692"/>
    </source>
</evidence>